<keyword evidence="2" id="KW-0732">Signal</keyword>
<evidence type="ECO:0000256" key="2">
    <source>
        <dbReference type="SAM" id="SignalP"/>
    </source>
</evidence>
<evidence type="ECO:0000313" key="4">
    <source>
        <dbReference type="EMBL" id="CAD9976893.1"/>
    </source>
</evidence>
<feature type="region of interest" description="Disordered" evidence="1">
    <location>
        <begin position="189"/>
        <end position="212"/>
    </location>
</feature>
<sequence length="212" mass="23420">MRITVLSLLLAASTVNAFTSSTQAPATRDGLTRAYAYVPDGFTPESYKKFKEAEAKKLQKQNLGKLGPKGFKSRSFQSFQEALERGEADHLMPVFNAKERVKKGELRTEDIPYMQRGGSWDNSDVKNAKNKKRWLSSDKEYANGGYKKEQSVSVLGFGSGLDWTGKGARTGPSETVKGAAPKFAKNYKAPNVNTMKNGSQDQPKKKGFFGLF</sequence>
<protein>
    <submittedName>
        <fullName evidence="4">Uncharacterized protein</fullName>
    </submittedName>
</protein>
<dbReference type="AlphaFoldDB" id="A0A6U3BRN0"/>
<feature type="signal peptide" evidence="2">
    <location>
        <begin position="1"/>
        <end position="17"/>
    </location>
</feature>
<proteinExistence type="predicted"/>
<gene>
    <name evidence="3" type="ORF">APAL1065_LOCUS17015</name>
    <name evidence="4" type="ORF">APAL1065_LOCUS17016</name>
</gene>
<evidence type="ECO:0000256" key="1">
    <source>
        <dbReference type="SAM" id="MobiDB-lite"/>
    </source>
</evidence>
<feature type="compositionally biased region" description="Polar residues" evidence="1">
    <location>
        <begin position="191"/>
        <end position="201"/>
    </location>
</feature>
<feature type="chain" id="PRO_5036191972" evidence="2">
    <location>
        <begin position="18"/>
        <end position="212"/>
    </location>
</feature>
<name>A0A6U3BRN0_9STRA</name>
<organism evidence="4">
    <name type="scientific">Entomoneis paludosa</name>
    <dbReference type="NCBI Taxonomy" id="265537"/>
    <lineage>
        <taxon>Eukaryota</taxon>
        <taxon>Sar</taxon>
        <taxon>Stramenopiles</taxon>
        <taxon>Ochrophyta</taxon>
        <taxon>Bacillariophyta</taxon>
        <taxon>Bacillariophyceae</taxon>
        <taxon>Bacillariophycidae</taxon>
        <taxon>Entomoneidaceae</taxon>
        <taxon>Entomoneis</taxon>
    </lineage>
</organism>
<dbReference type="EMBL" id="HBHT01025346">
    <property type="protein sequence ID" value="CAD9976893.1"/>
    <property type="molecule type" value="Transcribed_RNA"/>
</dbReference>
<accession>A0A6U3BRN0</accession>
<reference evidence="4" key="1">
    <citation type="submission" date="2021-01" db="EMBL/GenBank/DDBJ databases">
        <authorList>
            <person name="Corre E."/>
            <person name="Pelletier E."/>
            <person name="Niang G."/>
            <person name="Scheremetjew M."/>
            <person name="Finn R."/>
            <person name="Kale V."/>
            <person name="Holt S."/>
            <person name="Cochrane G."/>
            <person name="Meng A."/>
            <person name="Brown T."/>
            <person name="Cohen L."/>
        </authorList>
    </citation>
    <scope>NUCLEOTIDE SEQUENCE</scope>
    <source>
        <strain evidence="4">CCMP125</strain>
    </source>
</reference>
<dbReference type="EMBL" id="HBHT01025345">
    <property type="protein sequence ID" value="CAD9976892.1"/>
    <property type="molecule type" value="Transcribed_RNA"/>
</dbReference>
<evidence type="ECO:0000313" key="3">
    <source>
        <dbReference type="EMBL" id="CAD9976892.1"/>
    </source>
</evidence>